<dbReference type="Proteomes" id="UP000501690">
    <property type="component" value="Linkage Group LG2"/>
</dbReference>
<accession>A0A4D6L1Q1</accession>
<evidence type="ECO:0000313" key="3">
    <source>
        <dbReference type="Proteomes" id="UP000501690"/>
    </source>
</evidence>
<dbReference type="EMBL" id="CP039346">
    <property type="protein sequence ID" value="QCD82395.1"/>
    <property type="molecule type" value="Genomic_DNA"/>
</dbReference>
<keyword evidence="3" id="KW-1185">Reference proteome</keyword>
<evidence type="ECO:0000313" key="2">
    <source>
        <dbReference type="EMBL" id="QCE00257.1"/>
    </source>
</evidence>
<reference evidence="1 3" key="1">
    <citation type="submission" date="2019-04" db="EMBL/GenBank/DDBJ databases">
        <title>An improved genome assembly and genetic linkage map for asparagus bean, Vigna unguiculata ssp. sesquipedialis.</title>
        <authorList>
            <person name="Xia Q."/>
            <person name="Zhang R."/>
            <person name="Dong Y."/>
        </authorList>
    </citation>
    <scope>NUCLEOTIDE SEQUENCE [LARGE SCALE GENOMIC DNA]</scope>
    <source>
        <tissue evidence="1">Leaf</tissue>
    </source>
</reference>
<organism evidence="1 3">
    <name type="scientific">Vigna unguiculata</name>
    <name type="common">Cowpea</name>
    <dbReference type="NCBI Taxonomy" id="3917"/>
    <lineage>
        <taxon>Eukaryota</taxon>
        <taxon>Viridiplantae</taxon>
        <taxon>Streptophyta</taxon>
        <taxon>Embryophyta</taxon>
        <taxon>Tracheophyta</taxon>
        <taxon>Spermatophyta</taxon>
        <taxon>Magnoliopsida</taxon>
        <taxon>eudicotyledons</taxon>
        <taxon>Gunneridae</taxon>
        <taxon>Pentapetalae</taxon>
        <taxon>rosids</taxon>
        <taxon>fabids</taxon>
        <taxon>Fabales</taxon>
        <taxon>Fabaceae</taxon>
        <taxon>Papilionoideae</taxon>
        <taxon>50 kb inversion clade</taxon>
        <taxon>NPAAA clade</taxon>
        <taxon>indigoferoid/millettioid clade</taxon>
        <taxon>Phaseoleae</taxon>
        <taxon>Vigna</taxon>
    </lineage>
</organism>
<name>A0A4D6L1Q1_VIGUN</name>
<proteinExistence type="predicted"/>
<dbReference type="AlphaFoldDB" id="A0A4D6L1Q1"/>
<sequence>MVVQWCGNDGALLWLCARKKMAEQGSDLQCAFLVLARGCAEKMEAALLDGRWCVAVAAMLQVLVARGGCGAMEEEGGAVRGGSAVSGELTVEGAVVVGEVGGGGCVEGGHGG</sequence>
<dbReference type="Proteomes" id="UP000501690">
    <property type="component" value="Linkage Group LG7"/>
</dbReference>
<protein>
    <submittedName>
        <fullName evidence="1">Uncharacterized protein</fullName>
    </submittedName>
</protein>
<evidence type="ECO:0000313" key="1">
    <source>
        <dbReference type="EMBL" id="QCD82395.1"/>
    </source>
</evidence>
<gene>
    <name evidence="1" type="ORF">DEO72_LG2g2732</name>
    <name evidence="2" type="ORF">DEO72_LG7g1545</name>
</gene>
<dbReference type="EMBL" id="CP039351">
    <property type="protein sequence ID" value="QCE00257.1"/>
    <property type="molecule type" value="Genomic_DNA"/>
</dbReference>